<name>A0A9D4T6Z8_RHISA</name>
<evidence type="ECO:0000313" key="3">
    <source>
        <dbReference type="Proteomes" id="UP000821837"/>
    </source>
</evidence>
<feature type="region of interest" description="Disordered" evidence="1">
    <location>
        <begin position="98"/>
        <end position="127"/>
    </location>
</feature>
<dbReference type="AlphaFoldDB" id="A0A9D4T6Z8"/>
<reference evidence="2" key="1">
    <citation type="journal article" date="2020" name="Cell">
        <title>Large-Scale Comparative Analyses of Tick Genomes Elucidate Their Genetic Diversity and Vector Capacities.</title>
        <authorList>
            <consortium name="Tick Genome and Microbiome Consortium (TIGMIC)"/>
            <person name="Jia N."/>
            <person name="Wang J."/>
            <person name="Shi W."/>
            <person name="Du L."/>
            <person name="Sun Y."/>
            <person name="Zhan W."/>
            <person name="Jiang J.F."/>
            <person name="Wang Q."/>
            <person name="Zhang B."/>
            <person name="Ji P."/>
            <person name="Bell-Sakyi L."/>
            <person name="Cui X.M."/>
            <person name="Yuan T.T."/>
            <person name="Jiang B.G."/>
            <person name="Yang W.F."/>
            <person name="Lam T.T."/>
            <person name="Chang Q.C."/>
            <person name="Ding S.J."/>
            <person name="Wang X.J."/>
            <person name="Zhu J.G."/>
            <person name="Ruan X.D."/>
            <person name="Zhao L."/>
            <person name="Wei J.T."/>
            <person name="Ye R.Z."/>
            <person name="Que T.C."/>
            <person name="Du C.H."/>
            <person name="Zhou Y.H."/>
            <person name="Cheng J.X."/>
            <person name="Dai P.F."/>
            <person name="Guo W.B."/>
            <person name="Han X.H."/>
            <person name="Huang E.J."/>
            <person name="Li L.F."/>
            <person name="Wei W."/>
            <person name="Gao Y.C."/>
            <person name="Liu J.Z."/>
            <person name="Shao H.Z."/>
            <person name="Wang X."/>
            <person name="Wang C.C."/>
            <person name="Yang T.C."/>
            <person name="Huo Q.B."/>
            <person name="Li W."/>
            <person name="Chen H.Y."/>
            <person name="Chen S.E."/>
            <person name="Zhou L.G."/>
            <person name="Ni X.B."/>
            <person name="Tian J.H."/>
            <person name="Sheng Y."/>
            <person name="Liu T."/>
            <person name="Pan Y.S."/>
            <person name="Xia L.Y."/>
            <person name="Li J."/>
            <person name="Zhao F."/>
            <person name="Cao W.C."/>
        </authorList>
    </citation>
    <scope>NUCLEOTIDE SEQUENCE</scope>
    <source>
        <strain evidence="2">Rsan-2018</strain>
    </source>
</reference>
<sequence length="127" mass="14031">MSETIGDSQLKCVHNHFDPASPHSPAFICQPRAYIDDIGHLLDFVPKGLSNLILHVGSNFIAGTDDLTAYDWYVALLDRIRSEKPDITMLFAIPWCSHEAPTNGFSDSTGGRGRRSTARLRNSTLDS</sequence>
<dbReference type="Proteomes" id="UP000821837">
    <property type="component" value="Chromosome 10"/>
</dbReference>
<accession>A0A9D4T6Z8</accession>
<evidence type="ECO:0000256" key="1">
    <source>
        <dbReference type="SAM" id="MobiDB-lite"/>
    </source>
</evidence>
<reference evidence="2" key="2">
    <citation type="submission" date="2021-09" db="EMBL/GenBank/DDBJ databases">
        <authorList>
            <person name="Jia N."/>
            <person name="Wang J."/>
            <person name="Shi W."/>
            <person name="Du L."/>
            <person name="Sun Y."/>
            <person name="Zhan W."/>
            <person name="Jiang J."/>
            <person name="Wang Q."/>
            <person name="Zhang B."/>
            <person name="Ji P."/>
            <person name="Sakyi L.B."/>
            <person name="Cui X."/>
            <person name="Yuan T."/>
            <person name="Jiang B."/>
            <person name="Yang W."/>
            <person name="Lam T.T.-Y."/>
            <person name="Chang Q."/>
            <person name="Ding S."/>
            <person name="Wang X."/>
            <person name="Zhu J."/>
            <person name="Ruan X."/>
            <person name="Zhao L."/>
            <person name="Wei J."/>
            <person name="Que T."/>
            <person name="Du C."/>
            <person name="Cheng J."/>
            <person name="Dai P."/>
            <person name="Han X."/>
            <person name="Huang E."/>
            <person name="Gao Y."/>
            <person name="Liu J."/>
            <person name="Shao H."/>
            <person name="Ye R."/>
            <person name="Li L."/>
            <person name="Wei W."/>
            <person name="Wang X."/>
            <person name="Wang C."/>
            <person name="Huo Q."/>
            <person name="Li W."/>
            <person name="Guo W."/>
            <person name="Chen H."/>
            <person name="Chen S."/>
            <person name="Zhou L."/>
            <person name="Zhou L."/>
            <person name="Ni X."/>
            <person name="Tian J."/>
            <person name="Zhou Y."/>
            <person name="Sheng Y."/>
            <person name="Liu T."/>
            <person name="Pan Y."/>
            <person name="Xia L."/>
            <person name="Li J."/>
            <person name="Zhao F."/>
            <person name="Cao W."/>
        </authorList>
    </citation>
    <scope>NUCLEOTIDE SEQUENCE</scope>
    <source>
        <strain evidence="2">Rsan-2018</strain>
        <tissue evidence="2">Larvae</tissue>
    </source>
</reference>
<evidence type="ECO:0000313" key="2">
    <source>
        <dbReference type="EMBL" id="KAH7975748.1"/>
    </source>
</evidence>
<organism evidence="2 3">
    <name type="scientific">Rhipicephalus sanguineus</name>
    <name type="common">Brown dog tick</name>
    <name type="synonym">Ixodes sanguineus</name>
    <dbReference type="NCBI Taxonomy" id="34632"/>
    <lineage>
        <taxon>Eukaryota</taxon>
        <taxon>Metazoa</taxon>
        <taxon>Ecdysozoa</taxon>
        <taxon>Arthropoda</taxon>
        <taxon>Chelicerata</taxon>
        <taxon>Arachnida</taxon>
        <taxon>Acari</taxon>
        <taxon>Parasitiformes</taxon>
        <taxon>Ixodida</taxon>
        <taxon>Ixodoidea</taxon>
        <taxon>Ixodidae</taxon>
        <taxon>Rhipicephalinae</taxon>
        <taxon>Rhipicephalus</taxon>
        <taxon>Rhipicephalus</taxon>
    </lineage>
</organism>
<keyword evidence="3" id="KW-1185">Reference proteome</keyword>
<dbReference type="EMBL" id="JABSTV010001246">
    <property type="protein sequence ID" value="KAH7975748.1"/>
    <property type="molecule type" value="Genomic_DNA"/>
</dbReference>
<protein>
    <submittedName>
        <fullName evidence="2">Uncharacterized protein</fullName>
    </submittedName>
</protein>
<proteinExistence type="predicted"/>
<gene>
    <name evidence="2" type="ORF">HPB52_004668</name>
</gene>
<comment type="caution">
    <text evidence="2">The sequence shown here is derived from an EMBL/GenBank/DDBJ whole genome shotgun (WGS) entry which is preliminary data.</text>
</comment>